<proteinExistence type="predicted"/>
<evidence type="ECO:0000313" key="2">
    <source>
        <dbReference type="EMBL" id="MVN89383.1"/>
    </source>
</evidence>
<reference evidence="2 3" key="1">
    <citation type="submission" date="2019-12" db="EMBL/GenBank/DDBJ databases">
        <title>Deinococcus sp. HMF7620 Genome sequencing and assembly.</title>
        <authorList>
            <person name="Kang H."/>
            <person name="Kim H."/>
            <person name="Joh K."/>
        </authorList>
    </citation>
    <scope>NUCLEOTIDE SEQUENCE [LARGE SCALE GENOMIC DNA]</scope>
    <source>
        <strain evidence="2 3">HMF7620</strain>
    </source>
</reference>
<feature type="compositionally biased region" description="Low complexity" evidence="1">
    <location>
        <begin position="78"/>
        <end position="98"/>
    </location>
</feature>
<protein>
    <submittedName>
        <fullName evidence="2">Uncharacterized protein</fullName>
    </submittedName>
</protein>
<dbReference type="AlphaFoldDB" id="A0A7C9MBU6"/>
<gene>
    <name evidence="2" type="ORF">GO986_21850</name>
</gene>
<dbReference type="EMBL" id="WQLB01000058">
    <property type="protein sequence ID" value="MVN89383.1"/>
    <property type="molecule type" value="Genomic_DNA"/>
</dbReference>
<evidence type="ECO:0000256" key="1">
    <source>
        <dbReference type="SAM" id="MobiDB-lite"/>
    </source>
</evidence>
<dbReference type="Proteomes" id="UP000483286">
    <property type="component" value="Unassembled WGS sequence"/>
</dbReference>
<keyword evidence="3" id="KW-1185">Reference proteome</keyword>
<organism evidence="2 3">
    <name type="scientific">Deinococcus arboris</name>
    <dbReference type="NCBI Taxonomy" id="2682977"/>
    <lineage>
        <taxon>Bacteria</taxon>
        <taxon>Thermotogati</taxon>
        <taxon>Deinococcota</taxon>
        <taxon>Deinococci</taxon>
        <taxon>Deinococcales</taxon>
        <taxon>Deinococcaceae</taxon>
        <taxon>Deinococcus</taxon>
    </lineage>
</organism>
<accession>A0A7C9MBU6</accession>
<sequence>MESASKVSDLFEKIVHHLPGLTPLWPGSRQQRLSWLGEALRFERYLPPTTPGYQAPSTPKPSRGVQPIQSQPALTPKPGVTPAKPATGTAPKPAPGITPALGIGAKAGAAVGKAAQAARTVATNQTTVAVTRKATQAASANPLPVLAGIGVGVLLAYAQQGRGA</sequence>
<feature type="region of interest" description="Disordered" evidence="1">
    <location>
        <begin position="47"/>
        <end position="98"/>
    </location>
</feature>
<evidence type="ECO:0000313" key="3">
    <source>
        <dbReference type="Proteomes" id="UP000483286"/>
    </source>
</evidence>
<name>A0A7C9MBU6_9DEIO</name>
<dbReference type="RefSeq" id="WP_157461642.1">
    <property type="nucleotide sequence ID" value="NZ_WQLB01000058.1"/>
</dbReference>
<comment type="caution">
    <text evidence="2">The sequence shown here is derived from an EMBL/GenBank/DDBJ whole genome shotgun (WGS) entry which is preliminary data.</text>
</comment>